<dbReference type="GO" id="GO:0031177">
    <property type="term" value="F:phosphopantetheine binding"/>
    <property type="evidence" value="ECO:0007669"/>
    <property type="project" value="InterPro"/>
</dbReference>
<dbReference type="PANTHER" id="PTHR45527:SF1">
    <property type="entry name" value="FATTY ACID SYNTHASE"/>
    <property type="match status" value="1"/>
</dbReference>
<dbReference type="SUPFAM" id="SSF47336">
    <property type="entry name" value="ACP-like"/>
    <property type="match status" value="1"/>
</dbReference>
<dbReference type="Pfam" id="PF00501">
    <property type="entry name" value="AMP-binding"/>
    <property type="match status" value="1"/>
</dbReference>
<dbReference type="InterPro" id="IPR020845">
    <property type="entry name" value="AMP-binding_CS"/>
</dbReference>
<dbReference type="CDD" id="cd17646">
    <property type="entry name" value="A_NRPS_AB3403-like"/>
    <property type="match status" value="1"/>
</dbReference>
<dbReference type="NCBIfam" id="TIGR01733">
    <property type="entry name" value="AA-adenyl-dom"/>
    <property type="match status" value="1"/>
</dbReference>
<dbReference type="EMBL" id="FOWC01000006">
    <property type="protein sequence ID" value="SFP60781.1"/>
    <property type="molecule type" value="Genomic_DNA"/>
</dbReference>
<evidence type="ECO:0000256" key="3">
    <source>
        <dbReference type="ARBA" id="ARBA00022553"/>
    </source>
</evidence>
<dbReference type="InterPro" id="IPR045851">
    <property type="entry name" value="AMP-bd_C_sf"/>
</dbReference>
<dbReference type="Gene3D" id="2.30.38.10">
    <property type="entry name" value="Luciferase, Domain 3"/>
    <property type="match status" value="1"/>
</dbReference>
<dbReference type="Gene3D" id="3.30.559.30">
    <property type="entry name" value="Nonribosomal peptide synthetase, condensation domain"/>
    <property type="match status" value="2"/>
</dbReference>
<dbReference type="InterPro" id="IPR020806">
    <property type="entry name" value="PKS_PP-bd"/>
</dbReference>
<feature type="domain" description="Carrier" evidence="4">
    <location>
        <begin position="947"/>
        <end position="1022"/>
    </location>
</feature>
<sequence>MTTEQSRRDELLERYLSAAPAPAAPASAIRADRSRPLPLSPAQQRVWVLDRLRPGGTEYVVTAAWRLRGPLDVERLRTCWQTIVERHEILRTTYVERAGVPEQLVGEPGVDLAVQDVPAEDVEAVTREAASAPFDLARDRPLRVRVLRQSATEHVLLLVVHHIAYDGWSTSVVARELEALYAGEALPRLPVQYADFASWQRKHAASERVTEQVEFWRRRLDGVVPLTLPTDRPRPPVHDPRGDILRFTVDAGLGTAVAALGRTHRASTFMVLLAAYQILLSRYSGQEDVAVGTPVAGRTRAEAQDLVGLFLNTLVLRARVDGSVPFADFLDVVRRDTLDAYSRQDAPFERLADELVPDRDLSRNPLFQAMLVLQNTADAGFEAAGLRGEQVHSPWHSAKFDLTLEVTERPDGALDGVLEYPVALFDRSTVERIGGHFTELLRGIVANPGAPLADLPWLNAAEKAELAGWNETDVPFEAGTLLSLIAEGVAAGEAAVVAGGCEVSYAELDELSNQVARWLRACGVGLESVVGVRLERGVEMVVALVGILKAGAAYLPLDPDHPEDRLRFMVEDSGAEVVIEPGDLTALDQPRCPVDIVVRPENAAYVIYTSGSTGKPKGVVVEHRGIVNRLRWMQDEYGLTPRDRVLQKTPFGFDVSVWEFFWTLSVGATLVMARPGGHRDPEYLAEVLVAEGITTAHFVPSMLRAFLSGPVPRLPVRRVLCSGEALPDELAERFHRLVGAELHNLYGPTEASVDVTATRCLPGEAVTIGHPIAHTRIHLLDGELTIAGVQLARGYLNRPALTAEKFVPNPFAETPGERLYRTGDRARRRADGAFEYLGRFDHQVKIHGNRIELGEVEAALHSHPMIAAAAAAVHDDRLVAYCVYRAGAAPSTSELRARLARTLPESMLPAVWTSLAALPLTPSGKIDRNALPAPDGTRPALAAGYVEPRNAAEAAIAEIWADVLGIGPVGVHDPFLELGGRSLAAARICARVSRGTGRRLSVADLFTAPTVAELAEVVAAAPPIPEVHSGHSAVSAAQHRMWFLDQLSGPSATYTMYEAYRCTGELDVEALRRALAEVVRRHGTLRTTFRSRRGEPELVVSAEGEIPVTVADGPAEEIVDAELRRPFDLARGPLLRCTVIRGEPGRFTLLAVIHHSIADDTSMEIFWRDLAECYAGRASALPELAALYATPGQGGLEYWKSALAGAPPALELPDSLPRPARQAQLEGTVEFSVPQHVISALEAVAAEAGATGFMALLAAFVLDLRRTTGRDDLVVGTFAGNRPSVEAEDLIGLFVNTLALRVRVPGDPAYPEVLAAVREAVVGGFRHQDVPFDQVVAALRPPRDLSRNPVAQVAFQSLGSLSGRLRLDGIRAEPWRAGQGGNPFDVLVTVREHPDGLAGTLHYDRALFTEAAAKTMADRFVQVVRTVAAAPGTRGSELPG</sequence>
<dbReference type="InterPro" id="IPR001242">
    <property type="entry name" value="Condensation_dom"/>
</dbReference>
<dbReference type="FunFam" id="3.40.50.980:FF:000002">
    <property type="entry name" value="Enterobactin synthetase component F"/>
    <property type="match status" value="1"/>
</dbReference>
<dbReference type="PROSITE" id="PS00455">
    <property type="entry name" value="AMP_BINDING"/>
    <property type="match status" value="1"/>
</dbReference>
<dbReference type="GO" id="GO:0047527">
    <property type="term" value="F:2,3-dihydroxybenzoate-serine ligase activity"/>
    <property type="evidence" value="ECO:0007669"/>
    <property type="project" value="TreeGrafter"/>
</dbReference>
<reference evidence="5 6" key="1">
    <citation type="submission" date="2016-10" db="EMBL/GenBank/DDBJ databases">
        <authorList>
            <person name="de Groot N.N."/>
        </authorList>
    </citation>
    <scope>NUCLEOTIDE SEQUENCE [LARGE SCALE GENOMIC DNA]</scope>
    <source>
        <strain evidence="5 6">DSM 44637</strain>
    </source>
</reference>
<dbReference type="Gene3D" id="3.30.300.30">
    <property type="match status" value="1"/>
</dbReference>
<keyword evidence="3" id="KW-0597">Phosphoprotein</keyword>
<proteinExistence type="predicted"/>
<dbReference type="Gene3D" id="3.40.50.980">
    <property type="match status" value="2"/>
</dbReference>
<keyword evidence="2" id="KW-0596">Phosphopantetheine</keyword>
<protein>
    <submittedName>
        <fullName evidence="5">Amino acid adenylation domain-containing protein</fullName>
    </submittedName>
</protein>
<dbReference type="GO" id="GO:0009239">
    <property type="term" value="P:enterobactin biosynthetic process"/>
    <property type="evidence" value="ECO:0007669"/>
    <property type="project" value="TreeGrafter"/>
</dbReference>
<evidence type="ECO:0000256" key="1">
    <source>
        <dbReference type="ARBA" id="ARBA00001957"/>
    </source>
</evidence>
<evidence type="ECO:0000256" key="2">
    <source>
        <dbReference type="ARBA" id="ARBA00022450"/>
    </source>
</evidence>
<evidence type="ECO:0000259" key="4">
    <source>
        <dbReference type="PROSITE" id="PS50075"/>
    </source>
</evidence>
<dbReference type="Gene3D" id="3.30.559.10">
    <property type="entry name" value="Chloramphenicol acetyltransferase-like domain"/>
    <property type="match status" value="2"/>
</dbReference>
<evidence type="ECO:0000313" key="5">
    <source>
        <dbReference type="EMBL" id="SFP60781.1"/>
    </source>
</evidence>
<dbReference type="InterPro" id="IPR010071">
    <property type="entry name" value="AA_adenyl_dom"/>
</dbReference>
<dbReference type="InterPro" id="IPR036736">
    <property type="entry name" value="ACP-like_sf"/>
</dbReference>
<dbReference type="InterPro" id="IPR000873">
    <property type="entry name" value="AMP-dep_synth/lig_dom"/>
</dbReference>
<dbReference type="Pfam" id="PF13193">
    <property type="entry name" value="AMP-binding_C"/>
    <property type="match status" value="1"/>
</dbReference>
<dbReference type="GO" id="GO:0043041">
    <property type="term" value="P:amino acid activation for nonribosomal peptide biosynthetic process"/>
    <property type="evidence" value="ECO:0007669"/>
    <property type="project" value="TreeGrafter"/>
</dbReference>
<dbReference type="Pfam" id="PF00550">
    <property type="entry name" value="PP-binding"/>
    <property type="match status" value="1"/>
</dbReference>
<dbReference type="Proteomes" id="UP000199137">
    <property type="component" value="Unassembled WGS sequence"/>
</dbReference>
<organism evidence="5 6">
    <name type="scientific">Amycolatopsis rubida</name>
    <dbReference type="NCBI Taxonomy" id="112413"/>
    <lineage>
        <taxon>Bacteria</taxon>
        <taxon>Bacillati</taxon>
        <taxon>Actinomycetota</taxon>
        <taxon>Actinomycetes</taxon>
        <taxon>Pseudonocardiales</taxon>
        <taxon>Pseudonocardiaceae</taxon>
        <taxon>Amycolatopsis</taxon>
    </lineage>
</organism>
<dbReference type="InterPro" id="IPR025110">
    <property type="entry name" value="AMP-bd_C"/>
</dbReference>
<dbReference type="SUPFAM" id="SSF52777">
    <property type="entry name" value="CoA-dependent acyltransferases"/>
    <property type="match status" value="4"/>
</dbReference>
<gene>
    <name evidence="5" type="ORF">SAMN05421854_10633</name>
</gene>
<dbReference type="Gene3D" id="1.10.1200.10">
    <property type="entry name" value="ACP-like"/>
    <property type="match status" value="1"/>
</dbReference>
<dbReference type="InterPro" id="IPR009081">
    <property type="entry name" value="PP-bd_ACP"/>
</dbReference>
<dbReference type="CDD" id="cd19531">
    <property type="entry name" value="LCL_NRPS-like"/>
    <property type="match status" value="2"/>
</dbReference>
<dbReference type="GO" id="GO:0005829">
    <property type="term" value="C:cytosol"/>
    <property type="evidence" value="ECO:0007669"/>
    <property type="project" value="TreeGrafter"/>
</dbReference>
<dbReference type="PROSITE" id="PS50075">
    <property type="entry name" value="CARRIER"/>
    <property type="match status" value="1"/>
</dbReference>
<dbReference type="SUPFAM" id="SSF56801">
    <property type="entry name" value="Acetyl-CoA synthetase-like"/>
    <property type="match status" value="1"/>
</dbReference>
<dbReference type="InterPro" id="IPR023213">
    <property type="entry name" value="CAT-like_dom_sf"/>
</dbReference>
<dbReference type="RefSeq" id="WP_167545401.1">
    <property type="nucleotide sequence ID" value="NZ_FOWC01000006.1"/>
</dbReference>
<dbReference type="PANTHER" id="PTHR45527">
    <property type="entry name" value="NONRIBOSOMAL PEPTIDE SYNTHETASE"/>
    <property type="match status" value="1"/>
</dbReference>
<dbReference type="SMART" id="SM00823">
    <property type="entry name" value="PKS_PP"/>
    <property type="match status" value="1"/>
</dbReference>
<name>A0A1I5RRA2_9PSEU</name>
<dbReference type="STRING" id="112413.SAMN05421854_10633"/>
<evidence type="ECO:0000313" key="6">
    <source>
        <dbReference type="Proteomes" id="UP000199137"/>
    </source>
</evidence>
<comment type="cofactor">
    <cofactor evidence="1">
        <name>pantetheine 4'-phosphate</name>
        <dbReference type="ChEBI" id="CHEBI:47942"/>
    </cofactor>
</comment>
<dbReference type="FunFam" id="1.10.1200.10:FF:000005">
    <property type="entry name" value="Nonribosomal peptide synthetase 1"/>
    <property type="match status" value="1"/>
</dbReference>
<dbReference type="GO" id="GO:0008610">
    <property type="term" value="P:lipid biosynthetic process"/>
    <property type="evidence" value="ECO:0007669"/>
    <property type="project" value="UniProtKB-ARBA"/>
</dbReference>
<accession>A0A1I5RRA2</accession>
<dbReference type="Pfam" id="PF00668">
    <property type="entry name" value="Condensation"/>
    <property type="match status" value="2"/>
</dbReference>
<dbReference type="GO" id="GO:0009366">
    <property type="term" value="C:enterobactin synthetase complex"/>
    <property type="evidence" value="ECO:0007669"/>
    <property type="project" value="TreeGrafter"/>
</dbReference>
<dbReference type="FunFam" id="3.40.50.12780:FF:000012">
    <property type="entry name" value="Non-ribosomal peptide synthetase"/>
    <property type="match status" value="1"/>
</dbReference>